<sequence>MVMKVALGSFHAKQPSTRYPSSFARTSGSDKRPGSACRFARRSPPLTYCVFRNRSSNRLDRFSGCDLFQDSESVLALDGSSYDGDGIRDISSRPRFISGLPCSRSEFLSPAMLGIRPDPPDWPERTEVARISIEQRANRVEIPLSIRIIKMKQRQMEMGLILIDEAVESTNCSVRRAFSSVVLIIRELQMYAAQMMERGLDGDELKEIVGNVQREINASLVWLFRQFFCQTPTLMVYVMILLANFSIYSMVGNSAIAAPMVGLFETITEDKDQEESPGFILREESSVYTVDSEQVSLSGEEEVLWRGILEDVGKMRGEVLDEETVRGFIAPVTVQVDQEEHEEHLRTDLLYQMNLSQDPENPLLLCNYAQFLTHIFHSYDRAEECFKRATQLKQPDAEALSQYADFLYIVRKDMWGAEERYQQAITMEPNNPFYASKYASFLWSTGGEETCFPIDPTDDSLSATKLSSTDEYS</sequence>
<dbReference type="Gene3D" id="1.25.40.10">
    <property type="entry name" value="Tetratricopeptide repeat domain"/>
    <property type="match status" value="1"/>
</dbReference>
<reference evidence="3 5" key="3">
    <citation type="submission" date="2017-11" db="EMBL/GenBank/DDBJ databases">
        <title>De-novo sequencing of pomegranate (Punica granatum L.) genome.</title>
        <authorList>
            <person name="Akparov Z."/>
            <person name="Amiraslanov A."/>
            <person name="Hajiyeva S."/>
            <person name="Abbasov M."/>
            <person name="Kaur K."/>
            <person name="Hamwieh A."/>
            <person name="Solovyev V."/>
            <person name="Salamov A."/>
            <person name="Braich B."/>
            <person name="Kosarev P."/>
            <person name="Mahmoud A."/>
            <person name="Hajiyev E."/>
            <person name="Babayeva S."/>
            <person name="Izzatullayeva V."/>
            <person name="Mammadov A."/>
            <person name="Mammadov A."/>
            <person name="Sharifova S."/>
            <person name="Ojaghi J."/>
            <person name="Eynullazada K."/>
            <person name="Bayramov B."/>
            <person name="Abdulazimova A."/>
            <person name="Shahmuradov I."/>
        </authorList>
    </citation>
    <scope>NUCLEOTIDE SEQUENCE [LARGE SCALE GENOMIC DNA]</scope>
    <source>
        <strain evidence="3">AG2017</strain>
        <strain evidence="5">cv. AG2017</strain>
        <tissue evidence="3">Leaf</tissue>
    </source>
</reference>
<dbReference type="SUPFAM" id="SSF48452">
    <property type="entry name" value="TPR-like"/>
    <property type="match status" value="1"/>
</dbReference>
<protein>
    <submittedName>
        <fullName evidence="2">Uncharacterized protein</fullName>
    </submittedName>
</protein>
<dbReference type="EMBL" id="MTKT01004810">
    <property type="protein sequence ID" value="OWM69975.1"/>
    <property type="molecule type" value="Genomic_DNA"/>
</dbReference>
<reference evidence="2" key="2">
    <citation type="submission" date="2017-06" db="EMBL/GenBank/DDBJ databases">
        <title>The pomegranate genome and the genomics of punicalagin biosynthesis.</title>
        <authorList>
            <person name="Xu C."/>
        </authorList>
    </citation>
    <scope>NUCLEOTIDE SEQUENCE [LARGE SCALE GENOMIC DNA]</scope>
    <source>
        <tissue evidence="2">Fresh leaf</tissue>
    </source>
</reference>
<proteinExistence type="predicted"/>
<dbReference type="EMBL" id="PGOL01003807">
    <property type="protein sequence ID" value="PKI39590.1"/>
    <property type="molecule type" value="Genomic_DNA"/>
</dbReference>
<name>A0A218WB05_PUNGR</name>
<reference evidence="4" key="1">
    <citation type="journal article" date="2017" name="Plant J.">
        <title>The pomegranate (Punica granatum L.) genome and the genomics of punicalagin biosynthesis.</title>
        <authorList>
            <person name="Qin G."/>
            <person name="Xu C."/>
            <person name="Ming R."/>
            <person name="Tang H."/>
            <person name="Guyot R."/>
            <person name="Kramer E.M."/>
            <person name="Hu Y."/>
            <person name="Yi X."/>
            <person name="Qi Y."/>
            <person name="Xu X."/>
            <person name="Gao Z."/>
            <person name="Pan H."/>
            <person name="Jian J."/>
            <person name="Tian Y."/>
            <person name="Yue Z."/>
            <person name="Xu Y."/>
        </authorList>
    </citation>
    <scope>NUCLEOTIDE SEQUENCE [LARGE SCALE GENOMIC DNA]</scope>
    <source>
        <strain evidence="4">cv. Dabenzi</strain>
    </source>
</reference>
<organism evidence="2 4">
    <name type="scientific">Punica granatum</name>
    <name type="common">Pomegranate</name>
    <dbReference type="NCBI Taxonomy" id="22663"/>
    <lineage>
        <taxon>Eukaryota</taxon>
        <taxon>Viridiplantae</taxon>
        <taxon>Streptophyta</taxon>
        <taxon>Embryophyta</taxon>
        <taxon>Tracheophyta</taxon>
        <taxon>Spermatophyta</taxon>
        <taxon>Magnoliopsida</taxon>
        <taxon>eudicotyledons</taxon>
        <taxon>Gunneridae</taxon>
        <taxon>Pentapetalae</taxon>
        <taxon>rosids</taxon>
        <taxon>malvids</taxon>
        <taxon>Myrtales</taxon>
        <taxon>Lythraceae</taxon>
        <taxon>Punica</taxon>
    </lineage>
</organism>
<dbReference type="OrthoDB" id="1924189at2759"/>
<dbReference type="GeneID" id="116195679"/>
<keyword evidence="5" id="KW-1185">Reference proteome</keyword>
<comment type="caution">
    <text evidence="2">The sequence shown here is derived from an EMBL/GenBank/DDBJ whole genome shotgun (WGS) entry which is preliminary data.</text>
</comment>
<evidence type="ECO:0000313" key="4">
    <source>
        <dbReference type="Proteomes" id="UP000197138"/>
    </source>
</evidence>
<dbReference type="AlphaFoldDB" id="A0A218WB05"/>
<feature type="compositionally biased region" description="Polar residues" evidence="1">
    <location>
        <begin position="14"/>
        <end position="27"/>
    </location>
</feature>
<gene>
    <name evidence="2" type="ORF">CDL15_Pgr025824</name>
    <name evidence="3" type="ORF">CRG98_040060</name>
</gene>
<dbReference type="Proteomes" id="UP000233551">
    <property type="component" value="Unassembled WGS sequence"/>
</dbReference>
<dbReference type="PANTHER" id="PTHR26312:SF176">
    <property type="entry name" value="TETRATRICOPEPTIDE-LIKE HELICAL DOMAIN-CONTAINING PROTEIN-RELATED"/>
    <property type="match status" value="1"/>
</dbReference>
<dbReference type="PANTHER" id="PTHR26312">
    <property type="entry name" value="TETRATRICOPEPTIDE REPEAT PROTEIN 5"/>
    <property type="match status" value="1"/>
</dbReference>
<evidence type="ECO:0000313" key="5">
    <source>
        <dbReference type="Proteomes" id="UP000233551"/>
    </source>
</evidence>
<dbReference type="Proteomes" id="UP000197138">
    <property type="component" value="Unassembled WGS sequence"/>
</dbReference>
<feature type="region of interest" description="Disordered" evidence="1">
    <location>
        <begin position="13"/>
        <end position="36"/>
    </location>
</feature>
<dbReference type="InterPro" id="IPR011990">
    <property type="entry name" value="TPR-like_helical_dom_sf"/>
</dbReference>
<accession>A0A218WB05</accession>
<evidence type="ECO:0000313" key="2">
    <source>
        <dbReference type="EMBL" id="OWM69975.1"/>
    </source>
</evidence>
<evidence type="ECO:0000256" key="1">
    <source>
        <dbReference type="SAM" id="MobiDB-lite"/>
    </source>
</evidence>
<evidence type="ECO:0000313" key="3">
    <source>
        <dbReference type="EMBL" id="PKI39590.1"/>
    </source>
</evidence>